<feature type="transmembrane region" description="Helical" evidence="12">
    <location>
        <begin position="879"/>
        <end position="901"/>
    </location>
</feature>
<feature type="transmembrane region" description="Helical" evidence="12">
    <location>
        <begin position="301"/>
        <end position="319"/>
    </location>
</feature>
<dbReference type="GO" id="GO:0005743">
    <property type="term" value="C:mitochondrial inner membrane"/>
    <property type="evidence" value="ECO:0007669"/>
    <property type="project" value="TreeGrafter"/>
</dbReference>
<evidence type="ECO:0000256" key="11">
    <source>
        <dbReference type="ARBA" id="ARBA00023180"/>
    </source>
</evidence>
<proteinExistence type="inferred from homology"/>
<dbReference type="CDD" id="cd18578">
    <property type="entry name" value="ABC_6TM_Pgp_ABCB1_D2_like"/>
    <property type="match status" value="1"/>
</dbReference>
<dbReference type="InterPro" id="IPR003439">
    <property type="entry name" value="ABC_transporter-like_ATP-bd"/>
</dbReference>
<feature type="domain" description="ABC transmembrane type-1" evidence="14">
    <location>
        <begin position="43"/>
        <end position="330"/>
    </location>
</feature>
<comment type="similarity">
    <text evidence="2">Belongs to the ABC transporter superfamily. ABCB family. Multidrug resistance exporter (TC 3.A.1.201) subfamily.</text>
</comment>
<keyword evidence="3" id="KW-0813">Transport</keyword>
<dbReference type="PROSITE" id="PS50893">
    <property type="entry name" value="ABC_TRANSPORTER_2"/>
    <property type="match status" value="2"/>
</dbReference>
<keyword evidence="5" id="KW-0677">Repeat</keyword>
<evidence type="ECO:0000313" key="15">
    <source>
        <dbReference type="Ensembl" id="ENSSMAP00000064097.1"/>
    </source>
</evidence>
<gene>
    <name evidence="15" type="primary">ABCB4</name>
</gene>
<name>A0A8D3DX38_SCOMX</name>
<dbReference type="InterPro" id="IPR036640">
    <property type="entry name" value="ABC1_TM_sf"/>
</dbReference>
<dbReference type="PROSITE" id="PS00211">
    <property type="entry name" value="ABC_TRANSPORTER_1"/>
    <property type="match status" value="2"/>
</dbReference>
<organism evidence="15 16">
    <name type="scientific">Scophthalmus maximus</name>
    <name type="common">Turbot</name>
    <name type="synonym">Psetta maxima</name>
    <dbReference type="NCBI Taxonomy" id="52904"/>
    <lineage>
        <taxon>Eukaryota</taxon>
        <taxon>Metazoa</taxon>
        <taxon>Chordata</taxon>
        <taxon>Craniata</taxon>
        <taxon>Vertebrata</taxon>
        <taxon>Euteleostomi</taxon>
        <taxon>Actinopterygii</taxon>
        <taxon>Neopterygii</taxon>
        <taxon>Teleostei</taxon>
        <taxon>Neoteleostei</taxon>
        <taxon>Acanthomorphata</taxon>
        <taxon>Carangaria</taxon>
        <taxon>Pleuronectiformes</taxon>
        <taxon>Pleuronectoidei</taxon>
        <taxon>Scophthalmidae</taxon>
        <taxon>Scophthalmus</taxon>
    </lineage>
</organism>
<keyword evidence="4 12" id="KW-0812">Transmembrane</keyword>
<evidence type="ECO:0000256" key="6">
    <source>
        <dbReference type="ARBA" id="ARBA00022741"/>
    </source>
</evidence>
<dbReference type="InterPro" id="IPR027417">
    <property type="entry name" value="P-loop_NTPase"/>
</dbReference>
<comment type="subcellular location">
    <subcellularLocation>
        <location evidence="1">Membrane</location>
        <topology evidence="1">Multi-pass membrane protein</topology>
    </subcellularLocation>
</comment>
<dbReference type="PANTHER" id="PTHR43394">
    <property type="entry name" value="ATP-DEPENDENT PERMEASE MDL1, MITOCHONDRIAL"/>
    <property type="match status" value="1"/>
</dbReference>
<evidence type="ECO:0000256" key="12">
    <source>
        <dbReference type="SAM" id="Phobius"/>
    </source>
</evidence>
<evidence type="ECO:0000256" key="4">
    <source>
        <dbReference type="ARBA" id="ARBA00022692"/>
    </source>
</evidence>
<dbReference type="Proteomes" id="UP000694558">
    <property type="component" value="Chromosome 1"/>
</dbReference>
<dbReference type="FunFam" id="1.20.1560.10:FF:000018">
    <property type="entry name" value="ATP-binding cassette subfamily B member 11"/>
    <property type="match status" value="1"/>
</dbReference>
<evidence type="ECO:0000256" key="2">
    <source>
        <dbReference type="ARBA" id="ARBA00007577"/>
    </source>
</evidence>
<sequence length="1186" mass="130597">MSERKKDGEEKKKKKKEKEPKLPMVGPIALFRFADSMDLLMVFLGTVMAMANGVVLPLMCIVFGDMTDSLVNFDYPENITSHPSEFLVTSTSLTIYTVVLVAAYLQVSLWTIAAGRQVKRIRKLFFHRIMQQDIGWFDVNETGELNTRLIEWIQEGIGDKAGMLIQAYTTFLASFVIGFTKGWKLTLVILAVSPALGVSAALFSKVLTSFTSKEQTAYAKAGAVAEEVLSAIRTVFAFSGQDREIKRCVYTKNLEDAKKMGIKKAISANISMGFTFLMIYLSYALAFWYGSTLILSMEYTIGNVLTVFFVVLIGAFTMGQSSANIQTFSSARGAAHKVYSIIDHNPSIDSFSEGGFKPDSIRGNVEFRNIHFSYPSRPEAKILNNMSLSVKSGQTIALVGSSGCGKSTTIQLLQRFYDPLEGSVCVDGHDIRSLNVRYLREMIGVVSQEPILFATTIAENIRYGRLDVTQQQIEQAAKEANAYDFIMNLPNKFETQVGDRGTQMSGGQKQRIAIARALARNPKILLLDEATSALDAESETIVQAALDKVRLGRTTIVVAHRLSTIRNVDVIAGFQKGEIAEVGTHSQLMEKHGIYHTLVTTQVTHTLTQKGLRGRQKENVTRLSLFHFLQDEDVPPVSFLKVLRLNLPEWPYIVVGTICAVINGAMQPAFAIIFSKIITGFCFGKSGEILTLKLRLGAFKAMMRQDLGWYDNSKNSVGALTTRLATDAAQVQGATGVRMATLAQNVANLGTSLIISFIYGWELTLLILAVVPAMALAGAVEMKMLTGHAAEDKKELEKAGKIATEAIENIRTVASLAREPKFESLYQENLKVPYKNSLKKAHVYGITFSFSQAMIYFAYAACFRFGAWLIETGRMDVEAVFLVISAVLYGAMAIGEANSFAPNYAKAKISASHLMMLMDREPDIDNLSQEGTTPDKFYGNVHFERVKFNYPSRSDVPVLQGLDLNVKKGETLALVGSSGCGKSTIIQLLERFYDPAEGRVVLDSVNVKDLNIHWLRSHIGIVSQEPLLFDCTLAENIAYGDNTRTVTLKEIEAAAKAANIHNFIQELPQKYDTQAGDKGTQLSGGQKQRIAIARAILRNPTVLLLDEATSALDTESEKVVQEALDQASKGRTCIVVAHRLSTIQNADRIAVLQGGVVVEQGTHQQLLAKKGVYYMLVTTQLGHGRE</sequence>
<feature type="transmembrane region" description="Helical" evidence="12">
    <location>
        <begin position="161"/>
        <end position="179"/>
    </location>
</feature>
<keyword evidence="9 12" id="KW-1133">Transmembrane helix</keyword>
<dbReference type="SMART" id="SM00382">
    <property type="entry name" value="AAA"/>
    <property type="match status" value="2"/>
</dbReference>
<dbReference type="InterPro" id="IPR017871">
    <property type="entry name" value="ABC_transporter-like_CS"/>
</dbReference>
<dbReference type="InterPro" id="IPR003593">
    <property type="entry name" value="AAA+_ATPase"/>
</dbReference>
<keyword evidence="10 12" id="KW-0472">Membrane</keyword>
<evidence type="ECO:0000259" key="14">
    <source>
        <dbReference type="PROSITE" id="PS50929"/>
    </source>
</evidence>
<reference evidence="15" key="1">
    <citation type="submission" date="2023-05" db="EMBL/GenBank/DDBJ databases">
        <title>High-quality long-read genome of Scophthalmus maximus.</title>
        <authorList>
            <person name="Lien S."/>
            <person name="Martinez P."/>
        </authorList>
    </citation>
    <scope>NUCLEOTIDE SEQUENCE [LARGE SCALE GENOMIC DNA]</scope>
</reference>
<dbReference type="InterPro" id="IPR039421">
    <property type="entry name" value="Type_1_exporter"/>
</dbReference>
<evidence type="ECO:0000256" key="8">
    <source>
        <dbReference type="ARBA" id="ARBA00022967"/>
    </source>
</evidence>
<evidence type="ECO:0000256" key="9">
    <source>
        <dbReference type="ARBA" id="ARBA00022989"/>
    </source>
</evidence>
<evidence type="ECO:0000256" key="10">
    <source>
        <dbReference type="ARBA" id="ARBA00023136"/>
    </source>
</evidence>
<dbReference type="Pfam" id="PF00005">
    <property type="entry name" value="ABC_tran"/>
    <property type="match status" value="2"/>
</dbReference>
<evidence type="ECO:0000313" key="16">
    <source>
        <dbReference type="Proteomes" id="UP000694558"/>
    </source>
</evidence>
<feature type="transmembrane region" description="Helical" evidence="12">
    <location>
        <begin position="758"/>
        <end position="780"/>
    </location>
</feature>
<evidence type="ECO:0000256" key="7">
    <source>
        <dbReference type="ARBA" id="ARBA00022840"/>
    </source>
</evidence>
<dbReference type="PROSITE" id="PS50929">
    <property type="entry name" value="ABC_TM1F"/>
    <property type="match status" value="2"/>
</dbReference>
<accession>A0A8D3DX38</accession>
<evidence type="ECO:0000256" key="5">
    <source>
        <dbReference type="ARBA" id="ARBA00022737"/>
    </source>
</evidence>
<feature type="transmembrane region" description="Helical" evidence="12">
    <location>
        <begin position="93"/>
        <end position="113"/>
    </location>
</feature>
<feature type="transmembrane region" description="Helical" evidence="12">
    <location>
        <begin position="650"/>
        <end position="674"/>
    </location>
</feature>
<dbReference type="SUPFAM" id="SSF90123">
    <property type="entry name" value="ABC transporter transmembrane region"/>
    <property type="match status" value="2"/>
</dbReference>
<feature type="domain" description="ABC transporter" evidence="13">
    <location>
        <begin position="941"/>
        <end position="1179"/>
    </location>
</feature>
<evidence type="ECO:0000259" key="13">
    <source>
        <dbReference type="PROSITE" id="PS50893"/>
    </source>
</evidence>
<feature type="transmembrane region" description="Helical" evidence="12">
    <location>
        <begin position="268"/>
        <end position="289"/>
    </location>
</feature>
<dbReference type="SUPFAM" id="SSF52540">
    <property type="entry name" value="P-loop containing nucleoside triphosphate hydrolases"/>
    <property type="match status" value="2"/>
</dbReference>
<dbReference type="Gene3D" id="1.20.1560.10">
    <property type="entry name" value="ABC transporter type 1, transmembrane domain"/>
    <property type="match status" value="2"/>
</dbReference>
<dbReference type="InterPro" id="IPR011527">
    <property type="entry name" value="ABC1_TM_dom"/>
</dbReference>
<keyword evidence="11" id="KW-0325">Glycoprotein</keyword>
<dbReference type="Pfam" id="PF00664">
    <property type="entry name" value="ABC_membrane"/>
    <property type="match status" value="2"/>
</dbReference>
<keyword evidence="7" id="KW-0067">ATP-binding</keyword>
<feature type="transmembrane region" description="Helical" evidence="12">
    <location>
        <begin position="841"/>
        <end position="859"/>
    </location>
</feature>
<dbReference type="CDD" id="cd18577">
    <property type="entry name" value="ABC_6TM_Pgp_ABCB1_D1_like"/>
    <property type="match status" value="1"/>
</dbReference>
<dbReference type="FunFam" id="1.20.1560.10:FF:000009">
    <property type="entry name" value="ABC transporter B family member 1"/>
    <property type="match status" value="1"/>
</dbReference>
<dbReference type="AlphaFoldDB" id="A0A8D3DX38"/>
<dbReference type="FunFam" id="3.40.50.300:FF:000479">
    <property type="entry name" value="Multidrug resistance protein 1A"/>
    <property type="match status" value="2"/>
</dbReference>
<evidence type="ECO:0000256" key="3">
    <source>
        <dbReference type="ARBA" id="ARBA00022448"/>
    </source>
</evidence>
<reference evidence="15" key="2">
    <citation type="submission" date="2025-08" db="UniProtKB">
        <authorList>
            <consortium name="Ensembl"/>
        </authorList>
    </citation>
    <scope>IDENTIFICATION</scope>
</reference>
<feature type="domain" description="ABC transmembrane type-1" evidence="14">
    <location>
        <begin position="669"/>
        <end position="906"/>
    </location>
</feature>
<dbReference type="CDD" id="cd03249">
    <property type="entry name" value="ABC_MTABC3_MDL1_MDL2"/>
    <property type="match status" value="2"/>
</dbReference>
<dbReference type="GO" id="GO:0016887">
    <property type="term" value="F:ATP hydrolysis activity"/>
    <property type="evidence" value="ECO:0007669"/>
    <property type="project" value="InterPro"/>
</dbReference>
<feature type="transmembrane region" description="Helical" evidence="12">
    <location>
        <begin position="39"/>
        <end position="64"/>
    </location>
</feature>
<dbReference type="GO" id="GO:0005524">
    <property type="term" value="F:ATP binding"/>
    <property type="evidence" value="ECO:0007669"/>
    <property type="project" value="UniProtKB-KW"/>
</dbReference>
<dbReference type="GO" id="GO:0090374">
    <property type="term" value="P:oligopeptide export from mitochondrion"/>
    <property type="evidence" value="ECO:0007669"/>
    <property type="project" value="TreeGrafter"/>
</dbReference>
<dbReference type="Ensembl" id="ENSSMAT00000067974.1">
    <property type="protein sequence ID" value="ENSSMAP00000064097.1"/>
    <property type="gene ID" value="ENSSMAG00000018106.2"/>
</dbReference>
<keyword evidence="8" id="KW-1278">Translocase</keyword>
<dbReference type="GO" id="GO:0015421">
    <property type="term" value="F:ABC-type oligopeptide transporter activity"/>
    <property type="evidence" value="ECO:0007669"/>
    <property type="project" value="TreeGrafter"/>
</dbReference>
<feature type="transmembrane region" description="Helical" evidence="12">
    <location>
        <begin position="185"/>
        <end position="203"/>
    </location>
</feature>
<protein>
    <submittedName>
        <fullName evidence="15">ATP-binding cassette, sub-family B (MDR/TAP), member 4</fullName>
    </submittedName>
</protein>
<evidence type="ECO:0000256" key="1">
    <source>
        <dbReference type="ARBA" id="ARBA00004141"/>
    </source>
</evidence>
<dbReference type="Gene3D" id="3.40.50.300">
    <property type="entry name" value="P-loop containing nucleotide triphosphate hydrolases"/>
    <property type="match status" value="2"/>
</dbReference>
<feature type="domain" description="ABC transporter" evidence="13">
    <location>
        <begin position="365"/>
        <end position="601"/>
    </location>
</feature>
<dbReference type="GeneTree" id="ENSGT00940000159418"/>
<dbReference type="PANTHER" id="PTHR43394:SF27">
    <property type="entry name" value="ATP-DEPENDENT TRANSLOCASE ABCB1-LIKE"/>
    <property type="match status" value="1"/>
</dbReference>
<keyword evidence="6" id="KW-0547">Nucleotide-binding</keyword>